<evidence type="ECO:0000313" key="5">
    <source>
        <dbReference type="EMBL" id="MBB4107445.1"/>
    </source>
</evidence>
<evidence type="ECO:0000259" key="3">
    <source>
        <dbReference type="Pfam" id="PF16344"/>
    </source>
</evidence>
<dbReference type="Gene3D" id="3.55.50.30">
    <property type="match status" value="1"/>
</dbReference>
<dbReference type="PIRSF" id="PIRSF018266">
    <property type="entry name" value="FecR"/>
    <property type="match status" value="1"/>
</dbReference>
<reference evidence="5 6" key="3">
    <citation type="submission" date="2020-08" db="EMBL/GenBank/DDBJ databases">
        <title>Genomic Encyclopedia of Type Strains, Phase IV (KMG-IV): sequencing the most valuable type-strain genomes for metagenomic binning, comparative biology and taxonomic classification.</title>
        <authorList>
            <person name="Goeker M."/>
        </authorList>
    </citation>
    <scope>NUCLEOTIDE SEQUENCE [LARGE SCALE GENOMIC DNA]</scope>
    <source>
        <strain evidence="5 6">DSM 100774</strain>
    </source>
</reference>
<dbReference type="Pfam" id="PF04773">
    <property type="entry name" value="FecR"/>
    <property type="match status" value="1"/>
</dbReference>
<feature type="transmembrane region" description="Helical" evidence="1">
    <location>
        <begin position="98"/>
        <end position="118"/>
    </location>
</feature>
<evidence type="ECO:0000256" key="1">
    <source>
        <dbReference type="SAM" id="Phobius"/>
    </source>
</evidence>
<dbReference type="Proteomes" id="UP000532273">
    <property type="component" value="Unassembled WGS sequence"/>
</dbReference>
<dbReference type="RefSeq" id="WP_183761457.1">
    <property type="nucleotide sequence ID" value="NZ_BMHZ01000001.1"/>
</dbReference>
<dbReference type="AlphaFoldDB" id="A0A7W6K911"/>
<reference evidence="7" key="2">
    <citation type="journal article" date="2019" name="Int. J. Syst. Evol. Microbiol.">
        <title>The Global Catalogue of Microorganisms (GCM) 10K type strain sequencing project: providing services to taxonomists for standard genome sequencing and annotation.</title>
        <authorList>
            <consortium name="The Broad Institute Genomics Platform"/>
            <consortium name="The Broad Institute Genome Sequencing Center for Infectious Disease"/>
            <person name="Wu L."/>
            <person name="Ma J."/>
        </authorList>
    </citation>
    <scope>NUCLEOTIDE SEQUENCE [LARGE SCALE GENOMIC DNA]</scope>
    <source>
        <strain evidence="7">CGMCC 1.15287</strain>
    </source>
</reference>
<evidence type="ECO:0000313" key="4">
    <source>
        <dbReference type="EMBL" id="GGG99272.1"/>
    </source>
</evidence>
<name>A0A7W6K911_9SPHI</name>
<dbReference type="EMBL" id="JACIEF010000002">
    <property type="protein sequence ID" value="MBB4107445.1"/>
    <property type="molecule type" value="Genomic_DNA"/>
</dbReference>
<dbReference type="InterPro" id="IPR012373">
    <property type="entry name" value="Ferrdict_sens_TM"/>
</dbReference>
<comment type="caution">
    <text evidence="5">The sequence shown here is derived from an EMBL/GenBank/DDBJ whole genome shotgun (WGS) entry which is preliminary data.</text>
</comment>
<proteinExistence type="predicted"/>
<evidence type="ECO:0000313" key="7">
    <source>
        <dbReference type="Proteomes" id="UP000642938"/>
    </source>
</evidence>
<dbReference type="EMBL" id="BMHZ01000001">
    <property type="protein sequence ID" value="GGG99272.1"/>
    <property type="molecule type" value="Genomic_DNA"/>
</dbReference>
<reference evidence="4" key="1">
    <citation type="journal article" date="2014" name="Int. J. Syst. Evol. Microbiol.">
        <title>Complete genome of a new Firmicutes species belonging to the dominant human colonic microbiota ('Ruminococcus bicirculans') reveals two chromosomes and a selective capacity to utilize plant glucans.</title>
        <authorList>
            <consortium name="NISC Comparative Sequencing Program"/>
            <person name="Wegmann U."/>
            <person name="Louis P."/>
            <person name="Goesmann A."/>
            <person name="Henrissat B."/>
            <person name="Duncan S.H."/>
            <person name="Flint H.J."/>
        </authorList>
    </citation>
    <scope>NUCLEOTIDE SEQUENCE</scope>
    <source>
        <strain evidence="4">CGMCC 1.15287</strain>
    </source>
</reference>
<keyword evidence="1" id="KW-1133">Transmembrane helix</keyword>
<evidence type="ECO:0000259" key="2">
    <source>
        <dbReference type="Pfam" id="PF04773"/>
    </source>
</evidence>
<accession>A0A7W6K911</accession>
<feature type="domain" description="Protein FecR C-terminal" evidence="3">
    <location>
        <begin position="268"/>
        <end position="335"/>
    </location>
</feature>
<feature type="domain" description="FecR protein" evidence="2">
    <location>
        <begin position="128"/>
        <end position="223"/>
    </location>
</feature>
<dbReference type="Gene3D" id="2.60.120.1440">
    <property type="match status" value="1"/>
</dbReference>
<dbReference type="PANTHER" id="PTHR30273:SF2">
    <property type="entry name" value="PROTEIN FECR"/>
    <property type="match status" value="1"/>
</dbReference>
<dbReference type="InterPro" id="IPR032508">
    <property type="entry name" value="FecR_C"/>
</dbReference>
<reference evidence="4" key="4">
    <citation type="submission" date="2024-05" db="EMBL/GenBank/DDBJ databases">
        <authorList>
            <person name="Sun Q."/>
            <person name="Zhou Y."/>
        </authorList>
    </citation>
    <scope>NUCLEOTIDE SEQUENCE</scope>
    <source>
        <strain evidence="4">CGMCC 1.15287</strain>
    </source>
</reference>
<gene>
    <name evidence="4" type="ORF">GCM10007422_12020</name>
    <name evidence="5" type="ORF">GGQ60_001426</name>
</gene>
<sequence length="339" mass="38874">MTSKLYHLFQTEDFLADDDFLRFVKYSYPDDVIFWSNWTEKSPENIQAYRNAVIQLKLILSDSEIVVSPSLRENLLADINASINQFERKRKRKRIRTIWLSGAASIILVATCLSWYFLSTVVVRADYAEDLLVHLPDGSEVRMNKNSTLSYARAFNWKARREVSLDGEAYFKVKHLNLTPDQIKRGELFVAVTNGVAVQVLGTEFNLKDRHHKTNVTLIKGKIQVQSKKTGRQYMLRPGELIDFDQEGVTVQKTQTAEAQTAWLSGKLIVSQTKVSDILQEFEDLYGYTVIVDNPALLQKKIDGAISIRSEESLLFTLKNILDVDIKKEGKTIYLKNRN</sequence>
<protein>
    <submittedName>
        <fullName evidence="5">Ferric-dicitrate binding protein FerR (Iron transport regulator)</fullName>
    </submittedName>
    <submittedName>
        <fullName evidence="4">Iron dicitrate transporter FecR</fullName>
    </submittedName>
</protein>
<dbReference type="PANTHER" id="PTHR30273">
    <property type="entry name" value="PERIPLASMIC SIGNAL SENSOR AND SIGMA FACTOR ACTIVATOR FECR-RELATED"/>
    <property type="match status" value="1"/>
</dbReference>
<dbReference type="Proteomes" id="UP000642938">
    <property type="component" value="Unassembled WGS sequence"/>
</dbReference>
<evidence type="ECO:0000313" key="6">
    <source>
        <dbReference type="Proteomes" id="UP000532273"/>
    </source>
</evidence>
<dbReference type="InterPro" id="IPR006860">
    <property type="entry name" value="FecR"/>
</dbReference>
<organism evidence="5 6">
    <name type="scientific">Pedobacter zeae</name>
    <dbReference type="NCBI Taxonomy" id="1737356"/>
    <lineage>
        <taxon>Bacteria</taxon>
        <taxon>Pseudomonadati</taxon>
        <taxon>Bacteroidota</taxon>
        <taxon>Sphingobacteriia</taxon>
        <taxon>Sphingobacteriales</taxon>
        <taxon>Sphingobacteriaceae</taxon>
        <taxon>Pedobacter</taxon>
    </lineage>
</organism>
<keyword evidence="1" id="KW-0472">Membrane</keyword>
<keyword evidence="7" id="KW-1185">Reference proteome</keyword>
<dbReference type="GO" id="GO:0016989">
    <property type="term" value="F:sigma factor antagonist activity"/>
    <property type="evidence" value="ECO:0007669"/>
    <property type="project" value="TreeGrafter"/>
</dbReference>
<keyword evidence="1" id="KW-0812">Transmembrane</keyword>
<dbReference type="Pfam" id="PF16344">
    <property type="entry name" value="FecR_C"/>
    <property type="match status" value="1"/>
</dbReference>